<comment type="caution">
    <text evidence="2">The sequence shown here is derived from an EMBL/GenBank/DDBJ whole genome shotgun (WGS) entry which is preliminary data.</text>
</comment>
<dbReference type="EMBL" id="BAAAQX010000003">
    <property type="protein sequence ID" value="GAA2206140.1"/>
    <property type="molecule type" value="Genomic_DNA"/>
</dbReference>
<dbReference type="InterPro" id="IPR029044">
    <property type="entry name" value="Nucleotide-diphossugar_trans"/>
</dbReference>
<protein>
    <recommendedName>
        <fullName evidence="4">Glycosyltransferase</fullName>
    </recommendedName>
</protein>
<evidence type="ECO:0000313" key="3">
    <source>
        <dbReference type="Proteomes" id="UP001499843"/>
    </source>
</evidence>
<proteinExistence type="predicted"/>
<name>A0ABN3C9V2_9ACTN</name>
<evidence type="ECO:0000313" key="2">
    <source>
        <dbReference type="EMBL" id="GAA2206140.1"/>
    </source>
</evidence>
<sequence>MEHHRGSHRQLIDTSPATAPPARGHVDAIIVPTVRTPGCLSHAMRLAGRLRCPLVSLHSRWWSRADLAADLMPEGTPYLAIDLGEQRLLNLPDLRTTALLRSTRFERTTDIGAKRNLGLLLATLLGWERVVFLDDDVEVDAPGDLVRAAALLDRYDAVGLRLGGFPDNSVVCHAHRLTGGHQESFVGGGALAVETFRNPSFFPGVYNEDWFYLLEERSLRSLAVTGTARQHPYDPFDRPARARDQELGDVLAEGVYWLLDDHGGADWTAAADPAYWRRFLLRRSSFLLDVLRRAGRLPAGVRSRAMEASVRAALGRLRTIEAELCVRYVEAWQQDRRGWVEHLKRHSRLAWNVPDALTRLTRPGAPALTWRSSL</sequence>
<evidence type="ECO:0000256" key="1">
    <source>
        <dbReference type="SAM" id="MobiDB-lite"/>
    </source>
</evidence>
<dbReference type="Proteomes" id="UP001499843">
    <property type="component" value="Unassembled WGS sequence"/>
</dbReference>
<feature type="region of interest" description="Disordered" evidence="1">
    <location>
        <begin position="1"/>
        <end position="20"/>
    </location>
</feature>
<accession>A0ABN3C9V2</accession>
<organism evidence="2 3">
    <name type="scientific">Nonomuraea monospora</name>
    <dbReference type="NCBI Taxonomy" id="568818"/>
    <lineage>
        <taxon>Bacteria</taxon>
        <taxon>Bacillati</taxon>
        <taxon>Actinomycetota</taxon>
        <taxon>Actinomycetes</taxon>
        <taxon>Streptosporangiales</taxon>
        <taxon>Streptosporangiaceae</taxon>
        <taxon>Nonomuraea</taxon>
    </lineage>
</organism>
<evidence type="ECO:0008006" key="4">
    <source>
        <dbReference type="Google" id="ProtNLM"/>
    </source>
</evidence>
<keyword evidence="3" id="KW-1185">Reference proteome</keyword>
<dbReference type="RefSeq" id="WP_344472098.1">
    <property type="nucleotide sequence ID" value="NZ_BAAAQX010000003.1"/>
</dbReference>
<dbReference type="SUPFAM" id="SSF53448">
    <property type="entry name" value="Nucleotide-diphospho-sugar transferases"/>
    <property type="match status" value="1"/>
</dbReference>
<reference evidence="2 3" key="1">
    <citation type="journal article" date="2019" name="Int. J. Syst. Evol. Microbiol.">
        <title>The Global Catalogue of Microorganisms (GCM) 10K type strain sequencing project: providing services to taxonomists for standard genome sequencing and annotation.</title>
        <authorList>
            <consortium name="The Broad Institute Genomics Platform"/>
            <consortium name="The Broad Institute Genome Sequencing Center for Infectious Disease"/>
            <person name="Wu L."/>
            <person name="Ma J."/>
        </authorList>
    </citation>
    <scope>NUCLEOTIDE SEQUENCE [LARGE SCALE GENOMIC DNA]</scope>
    <source>
        <strain evidence="2 3">JCM 16114</strain>
    </source>
</reference>
<gene>
    <name evidence="2" type="ORF">GCM10009850_015980</name>
</gene>